<keyword evidence="3" id="KW-1185">Reference proteome</keyword>
<feature type="compositionally biased region" description="Acidic residues" evidence="1">
    <location>
        <begin position="289"/>
        <end position="303"/>
    </location>
</feature>
<feature type="compositionally biased region" description="Pro residues" evidence="1">
    <location>
        <begin position="316"/>
        <end position="325"/>
    </location>
</feature>
<feature type="region of interest" description="Disordered" evidence="1">
    <location>
        <begin position="403"/>
        <end position="473"/>
    </location>
</feature>
<sequence>MLLAVALRPSPPISDSYIAARPRHAARGAAWQPFSLPMPASGYDPASVPVEGLKIIHLPLRQQTASPTSTAEYSPASPSRTSSSACSSRSSLSRRRSVSSMKGLMPLTLSASASSYTTPILPGDSMEQRVDDYLPELLARDLELASDVFTSKSMTAGAPSYSIVADYMARARAAGQFTDRLSMASPFQPASSRVQILGAIEEKDSMASFLEQREQQHQHRHSYPDTSDMDSISSEDETSGMPPPPFRYRRNTSIVTAATSVEGSVRKSSPQPPSPHAEPVHCSWIDGDSGNELEVDEESDSDAAPEPVSPLLFPLSPRPPRPSTPPTVVDNDPFPLDYEQSAAVFRSRLIHKKSHSVTGVATFESSLRPSPLVLPATARRTSRQGLAAIFREQSPDHTNIPAQELQRATSQAPSPVEQRTPMSHSHILPSTPPPFPQKHHQRLSRISAESLQKQSPTVVAARQPVPVPESPPMSDAYISDAEAEESSLYNDGEGSWRGLRPDYSRATPPASPSRHLVTLANTAKPYVPNFGGDELARVVPLPPDVIETLRVSVACFPETILLSSSLTIDTIRSYSKKMRLPDTELMRLSSPLAQEDTGRKSIWQKVSALKRASSASLRQSAMQSANRSRSGSIAGVDSQKTWSAIQNVFGTCSEYICDALFAHLMAYNYVSALLARSAAASAPPSDVARNMSHRRNAGRNSADRQQDDIPKKAASLLGLGDTTIEPSIAGGRHSRLARRTSTMTSTTSRPWSRDELLPGNPISSAGNDAPVRTVQEGLYKCIVRLIATARLMSTSGRLDEPISDADVTDADGLFMRSLCEIVRLVEETS</sequence>
<feature type="compositionally biased region" description="Polar residues" evidence="1">
    <location>
        <begin position="251"/>
        <end position="269"/>
    </location>
</feature>
<gene>
    <name evidence="2" type="ORF">LLEC1_06369</name>
</gene>
<feature type="region of interest" description="Disordered" evidence="1">
    <location>
        <begin position="722"/>
        <end position="768"/>
    </location>
</feature>
<feature type="compositionally biased region" description="Polar residues" evidence="1">
    <location>
        <begin position="403"/>
        <end position="413"/>
    </location>
</feature>
<organism evidence="2 3">
    <name type="scientific">Cordyceps confragosa</name>
    <name type="common">Lecanicillium lecanii</name>
    <dbReference type="NCBI Taxonomy" id="2714763"/>
    <lineage>
        <taxon>Eukaryota</taxon>
        <taxon>Fungi</taxon>
        <taxon>Dikarya</taxon>
        <taxon>Ascomycota</taxon>
        <taxon>Pezizomycotina</taxon>
        <taxon>Sordariomycetes</taxon>
        <taxon>Hypocreomycetidae</taxon>
        <taxon>Hypocreales</taxon>
        <taxon>Cordycipitaceae</taxon>
        <taxon>Akanthomyces</taxon>
    </lineage>
</organism>
<dbReference type="OrthoDB" id="3506470at2759"/>
<dbReference type="OMA" id="MDCFPEM"/>
<dbReference type="AlphaFoldDB" id="A0A179IAZ5"/>
<proteinExistence type="predicted"/>
<evidence type="ECO:0000313" key="2">
    <source>
        <dbReference type="EMBL" id="OAQ99847.1"/>
    </source>
</evidence>
<feature type="compositionally biased region" description="Polar residues" evidence="1">
    <location>
        <begin position="447"/>
        <end position="457"/>
    </location>
</feature>
<feature type="compositionally biased region" description="Low complexity" evidence="1">
    <location>
        <begin position="74"/>
        <end position="91"/>
    </location>
</feature>
<evidence type="ECO:0000256" key="1">
    <source>
        <dbReference type="SAM" id="MobiDB-lite"/>
    </source>
</evidence>
<accession>A0A179IAZ5</accession>
<feature type="compositionally biased region" description="Low complexity" evidence="1">
    <location>
        <begin position="305"/>
        <end position="315"/>
    </location>
</feature>
<evidence type="ECO:0000313" key="3">
    <source>
        <dbReference type="Proteomes" id="UP000243081"/>
    </source>
</evidence>
<feature type="region of interest" description="Disordered" evidence="1">
    <location>
        <begin position="64"/>
        <end position="99"/>
    </location>
</feature>
<protein>
    <submittedName>
        <fullName evidence="2">Uncharacterized protein</fullName>
    </submittedName>
</protein>
<dbReference type="Proteomes" id="UP000243081">
    <property type="component" value="Unassembled WGS sequence"/>
</dbReference>
<feature type="region of interest" description="Disordered" evidence="1">
    <location>
        <begin position="681"/>
        <end position="710"/>
    </location>
</feature>
<reference evidence="2 3" key="1">
    <citation type="submission" date="2016-03" db="EMBL/GenBank/DDBJ databases">
        <title>Fine-scale spatial genetic structure of a fungal parasite of coffee scale insects.</title>
        <authorList>
            <person name="Jackson D."/>
            <person name="Zemenick K.A."/>
            <person name="Malloure B."/>
            <person name="Quandt C.A."/>
            <person name="James T.Y."/>
        </authorList>
    </citation>
    <scope>NUCLEOTIDE SEQUENCE [LARGE SCALE GENOMIC DNA]</scope>
    <source>
        <strain evidence="2 3">UM487</strain>
    </source>
</reference>
<feature type="compositionally biased region" description="Low complexity" evidence="1">
    <location>
        <begin position="739"/>
        <end position="750"/>
    </location>
</feature>
<name>A0A179IAZ5_CORDF</name>
<feature type="compositionally biased region" description="Basic and acidic residues" evidence="1">
    <location>
        <begin position="701"/>
        <end position="710"/>
    </location>
</feature>
<feature type="region of interest" description="Disordered" evidence="1">
    <location>
        <begin position="211"/>
        <end position="334"/>
    </location>
</feature>
<dbReference type="EMBL" id="LUKN01001988">
    <property type="protein sequence ID" value="OAQ99847.1"/>
    <property type="molecule type" value="Genomic_DNA"/>
</dbReference>
<comment type="caution">
    <text evidence="2">The sequence shown here is derived from an EMBL/GenBank/DDBJ whole genome shotgun (WGS) entry which is preliminary data.</text>
</comment>